<dbReference type="AlphaFoldDB" id="F8NU51"/>
<dbReference type="InterPro" id="IPR001810">
    <property type="entry name" value="F-box_dom"/>
</dbReference>
<dbReference type="OrthoDB" id="3171185at2759"/>
<dbReference type="RefSeq" id="XP_007317939.1">
    <property type="nucleotide sequence ID" value="XM_007317877.1"/>
</dbReference>
<dbReference type="EMBL" id="GL945433">
    <property type="protein sequence ID" value="EGO25817.1"/>
    <property type="molecule type" value="Genomic_DNA"/>
</dbReference>
<keyword evidence="1" id="KW-0175">Coiled coil</keyword>
<dbReference type="KEGG" id="sla:SERLADRAFT_437548"/>
<reference evidence="3" key="1">
    <citation type="submission" date="2011-04" db="EMBL/GenBank/DDBJ databases">
        <title>Evolution of plant cell wall degrading machinery underlies the functional diversity of forest fungi.</title>
        <authorList>
            <consortium name="US DOE Joint Genome Institute (JGI-PGF)"/>
            <person name="Eastwood D.C."/>
            <person name="Floudas D."/>
            <person name="Binder M."/>
            <person name="Majcherczyk A."/>
            <person name="Schneider P."/>
            <person name="Aerts A."/>
            <person name="Asiegbu F.O."/>
            <person name="Baker S.E."/>
            <person name="Barry K."/>
            <person name="Bendiksby M."/>
            <person name="Blumentritt M."/>
            <person name="Coutinho P.M."/>
            <person name="Cullen D."/>
            <person name="Cullen D."/>
            <person name="Gathman A."/>
            <person name="Goodell B."/>
            <person name="Henrissat B."/>
            <person name="Ihrmark K."/>
            <person name="Kauserud H."/>
            <person name="Kohler A."/>
            <person name="LaButti K."/>
            <person name="Lapidus A."/>
            <person name="Lavin J.L."/>
            <person name="Lee Y.-H."/>
            <person name="Lindquist E."/>
            <person name="Lilly W."/>
            <person name="Lucas S."/>
            <person name="Morin E."/>
            <person name="Murat C."/>
            <person name="Oguiza J.A."/>
            <person name="Park J."/>
            <person name="Pisabarro A.G."/>
            <person name="Riley R."/>
            <person name="Rosling A."/>
            <person name="Salamov A."/>
            <person name="Schmidt O."/>
            <person name="Schmutz J."/>
            <person name="Skrede I."/>
            <person name="Stenlid J."/>
            <person name="Wiebenga A."/>
            <person name="Xie X."/>
            <person name="Kues U."/>
            <person name="Hibbett D.S."/>
            <person name="Hoffmeister D."/>
            <person name="Hogberg N."/>
            <person name="Martin F."/>
            <person name="Grigoriev I.V."/>
            <person name="Watkinson S.C."/>
        </authorList>
    </citation>
    <scope>NUCLEOTIDE SEQUENCE</scope>
    <source>
        <strain evidence="3">S7.9</strain>
    </source>
</reference>
<proteinExistence type="predicted"/>
<dbReference type="GeneID" id="18814878"/>
<evidence type="ECO:0000256" key="1">
    <source>
        <dbReference type="SAM" id="Coils"/>
    </source>
</evidence>
<dbReference type="HOGENOM" id="CLU_036643_0_0_1"/>
<evidence type="ECO:0000259" key="2">
    <source>
        <dbReference type="PROSITE" id="PS50181"/>
    </source>
</evidence>
<dbReference type="SUPFAM" id="SSF81383">
    <property type="entry name" value="F-box domain"/>
    <property type="match status" value="1"/>
</dbReference>
<dbReference type="InterPro" id="IPR036047">
    <property type="entry name" value="F-box-like_dom_sf"/>
</dbReference>
<dbReference type="PROSITE" id="PS50181">
    <property type="entry name" value="FBOX"/>
    <property type="match status" value="1"/>
</dbReference>
<protein>
    <recommendedName>
        <fullName evidence="2">F-box domain-containing protein</fullName>
    </recommendedName>
</protein>
<dbReference type="Proteomes" id="UP000008064">
    <property type="component" value="Unassembled WGS sequence"/>
</dbReference>
<sequence>MRLHDINLSTNPNLHQKSHNSSLPVEILHQILYTSDIATLTTLSTVNRTFQAVSEQVLYRNIKILPTQKTIRCLQTLAARPSLAGLIRSYEIDDITKEGDALPAFYKLLSRALHNMTRLTDLTILIEGRHSDILFGCPFNLRTLTSSLSWDTNFTKWMLEQPDITNAIFCGRYVVGCALEPTAITKLTRISASPLILAAVVPGRPLEEVEVCLVHPGLFNQNLLSTTMKILSFSTGPLHSLRVITNLGNSSQNILGALRTVSTTLSTLDSFFLHAVSGSITSEILAGFEEVVSSFRSLSAITILSKDTEDALHDMSTISGLAVKWRGACKTLRRVSFPNGTWVHNQRYGWLTLNDMERLLMEREKALQEREAKERALYEEQRALEDQGRRLETQIRSIGVDRDAL</sequence>
<feature type="coiled-coil region" evidence="1">
    <location>
        <begin position="353"/>
        <end position="387"/>
    </location>
</feature>
<gene>
    <name evidence="3" type="ORF">SERLADRAFT_437548</name>
</gene>
<feature type="domain" description="F-box" evidence="2">
    <location>
        <begin position="17"/>
        <end position="62"/>
    </location>
</feature>
<organism>
    <name type="scientific">Serpula lacrymans var. lacrymans (strain S7.9)</name>
    <name type="common">Dry rot fungus</name>
    <dbReference type="NCBI Taxonomy" id="578457"/>
    <lineage>
        <taxon>Eukaryota</taxon>
        <taxon>Fungi</taxon>
        <taxon>Dikarya</taxon>
        <taxon>Basidiomycota</taxon>
        <taxon>Agaricomycotina</taxon>
        <taxon>Agaricomycetes</taxon>
        <taxon>Agaricomycetidae</taxon>
        <taxon>Boletales</taxon>
        <taxon>Coniophorineae</taxon>
        <taxon>Serpulaceae</taxon>
        <taxon>Serpula</taxon>
    </lineage>
</organism>
<evidence type="ECO:0000313" key="3">
    <source>
        <dbReference type="EMBL" id="EGO25817.1"/>
    </source>
</evidence>
<name>F8NU51_SERL9</name>
<accession>F8NU51</accession>